<name>Q2NDR8_ERYLH</name>
<dbReference type="STRING" id="314225.ELI_00405"/>
<sequence>MKFDMNRAWDDARAMLAGNSQMVLVIAGVFFFLPYFALMLLVPDMSQNPAMQPGGDPDAAMAAFSAMYAEIWWVVILLAILQGVGMLALYALLRHSDRPTVGQAIGFGFRGLLPYIGAALLQGVIFMLALAVPLGIAFATGSGVVIALVGLLAVVAAIYLYTKFSLTTPVIGLEKEFNPLKAIARSWKLTKGNSLRLWLFYFLLILAFMVLSLVIGMIVGLVFGLMGASVALVGNGLVSSLINAAFVCLFLAVLAAAHRQLSGGSPEEIGETFE</sequence>
<dbReference type="KEGG" id="eli:ELI_00405"/>
<organism evidence="3 4">
    <name type="scientific">Erythrobacter litoralis (strain HTCC2594)</name>
    <dbReference type="NCBI Taxonomy" id="314225"/>
    <lineage>
        <taxon>Bacteria</taxon>
        <taxon>Pseudomonadati</taxon>
        <taxon>Pseudomonadota</taxon>
        <taxon>Alphaproteobacteria</taxon>
        <taxon>Sphingomonadales</taxon>
        <taxon>Erythrobacteraceae</taxon>
        <taxon>Erythrobacter/Porphyrobacter group</taxon>
        <taxon>Erythrobacter</taxon>
    </lineage>
</organism>
<dbReference type="eggNOG" id="ENOG5030IAR">
    <property type="taxonomic scope" value="Bacteria"/>
</dbReference>
<evidence type="ECO:0000313" key="4">
    <source>
        <dbReference type="Proteomes" id="UP000008808"/>
    </source>
</evidence>
<evidence type="ECO:0000313" key="3">
    <source>
        <dbReference type="EMBL" id="ABC62173.1"/>
    </source>
</evidence>
<dbReference type="Proteomes" id="UP000008808">
    <property type="component" value="Chromosome"/>
</dbReference>
<protein>
    <recommendedName>
        <fullName evidence="2">Glycerophosphoryl diester phosphodiesterase membrane domain-containing protein</fullName>
    </recommendedName>
</protein>
<keyword evidence="1" id="KW-0812">Transmembrane</keyword>
<dbReference type="HOGENOM" id="CLU_1018756_0_0_5"/>
<gene>
    <name evidence="3" type="ordered locus">ELI_00405</name>
</gene>
<feature type="transmembrane region" description="Helical" evidence="1">
    <location>
        <begin position="71"/>
        <end position="92"/>
    </location>
</feature>
<feature type="domain" description="Glycerophosphoryl diester phosphodiesterase membrane" evidence="2">
    <location>
        <begin position="144"/>
        <end position="254"/>
    </location>
</feature>
<reference evidence="4" key="1">
    <citation type="journal article" date="2009" name="J. Bacteriol.">
        <title>Complete genome sequence of Erythrobacter litoralis HTCC2594.</title>
        <authorList>
            <person name="Oh H.M."/>
            <person name="Giovannoni S.J."/>
            <person name="Ferriera S."/>
            <person name="Johnson J."/>
            <person name="Cho J.C."/>
        </authorList>
    </citation>
    <scope>NUCLEOTIDE SEQUENCE [LARGE SCALE GENOMIC DNA]</scope>
    <source>
        <strain evidence="4">HTCC2594</strain>
    </source>
</reference>
<dbReference type="InterPro" id="IPR018476">
    <property type="entry name" value="GlyceroP-diester-Pdiesterase_M"/>
</dbReference>
<keyword evidence="4" id="KW-1185">Reference proteome</keyword>
<feature type="transmembrane region" description="Helical" evidence="1">
    <location>
        <begin position="237"/>
        <end position="257"/>
    </location>
</feature>
<evidence type="ECO:0000256" key="1">
    <source>
        <dbReference type="SAM" id="Phobius"/>
    </source>
</evidence>
<feature type="transmembrane region" description="Helical" evidence="1">
    <location>
        <begin position="198"/>
        <end position="225"/>
    </location>
</feature>
<evidence type="ECO:0000259" key="2">
    <source>
        <dbReference type="Pfam" id="PF10110"/>
    </source>
</evidence>
<feature type="transmembrane region" description="Helical" evidence="1">
    <location>
        <begin position="138"/>
        <end position="161"/>
    </location>
</feature>
<dbReference type="EMBL" id="CP000157">
    <property type="protein sequence ID" value="ABC62173.1"/>
    <property type="molecule type" value="Genomic_DNA"/>
</dbReference>
<keyword evidence="1" id="KW-0472">Membrane</keyword>
<proteinExistence type="predicted"/>
<dbReference type="OrthoDB" id="7391073at2"/>
<feature type="transmembrane region" description="Helical" evidence="1">
    <location>
        <begin position="21"/>
        <end position="42"/>
    </location>
</feature>
<feature type="transmembrane region" description="Helical" evidence="1">
    <location>
        <begin position="112"/>
        <end position="132"/>
    </location>
</feature>
<dbReference type="RefSeq" id="WP_011413051.1">
    <property type="nucleotide sequence ID" value="NC_007722.1"/>
</dbReference>
<accession>Q2NDR8</accession>
<keyword evidence="1" id="KW-1133">Transmembrane helix</keyword>
<dbReference type="AlphaFoldDB" id="Q2NDR8"/>
<dbReference type="Pfam" id="PF10110">
    <property type="entry name" value="GPDPase_memb"/>
    <property type="match status" value="1"/>
</dbReference>